<dbReference type="InterPro" id="IPR016024">
    <property type="entry name" value="ARM-type_fold"/>
</dbReference>
<reference evidence="1" key="1">
    <citation type="journal article" date="2015" name="Nature">
        <title>Complex archaea that bridge the gap between prokaryotes and eukaryotes.</title>
        <authorList>
            <person name="Spang A."/>
            <person name="Saw J.H."/>
            <person name="Jorgensen S.L."/>
            <person name="Zaremba-Niedzwiedzka K."/>
            <person name="Martijn J."/>
            <person name="Lind A.E."/>
            <person name="van Eijk R."/>
            <person name="Schleper C."/>
            <person name="Guy L."/>
            <person name="Ettema T.J."/>
        </authorList>
    </citation>
    <scope>NUCLEOTIDE SEQUENCE</scope>
</reference>
<comment type="caution">
    <text evidence="1">The sequence shown here is derived from an EMBL/GenBank/DDBJ whole genome shotgun (WGS) entry which is preliminary data.</text>
</comment>
<protein>
    <submittedName>
        <fullName evidence="1">Uncharacterized protein</fullName>
    </submittedName>
</protein>
<sequence>MSYDSEDITRLKQALLSKSDVDLLHSIDKAQRLCKEQPKYIKDFLPLITPLAENEYPWVQKNASKCIKNLNKIEKKYKNKSGSSKEEPNGSIKLTNVNEYVDYLLTILKQKRHYQRKVQEIYDNTNIDLTEALPPISEQIRFIVEHNISNYLVDLFSKREIMRIAIMVGIDITNKSRNFDLISLEIYQALGFETSRSDYLEL</sequence>
<evidence type="ECO:0000313" key="1">
    <source>
        <dbReference type="EMBL" id="KKN01972.1"/>
    </source>
</evidence>
<gene>
    <name evidence="1" type="ORF">LCGC14_1122390</name>
</gene>
<proteinExistence type="predicted"/>
<dbReference type="EMBL" id="LAZR01005199">
    <property type="protein sequence ID" value="KKN01972.1"/>
    <property type="molecule type" value="Genomic_DNA"/>
</dbReference>
<dbReference type="SUPFAM" id="SSF48371">
    <property type="entry name" value="ARM repeat"/>
    <property type="match status" value="1"/>
</dbReference>
<name>A0A0F9MRE8_9ZZZZ</name>
<accession>A0A0F9MRE8</accession>
<dbReference type="AlphaFoldDB" id="A0A0F9MRE8"/>
<organism evidence="1">
    <name type="scientific">marine sediment metagenome</name>
    <dbReference type="NCBI Taxonomy" id="412755"/>
    <lineage>
        <taxon>unclassified sequences</taxon>
        <taxon>metagenomes</taxon>
        <taxon>ecological metagenomes</taxon>
    </lineage>
</organism>